<dbReference type="PANTHER" id="PTHR30287">
    <property type="entry name" value="MEMBRANE COMPONENT OF PREDICTED ABC SUPERFAMILY METABOLITE UPTAKE TRANSPORTER"/>
    <property type="match status" value="1"/>
</dbReference>
<evidence type="ECO:0000256" key="4">
    <source>
        <dbReference type="ARBA" id="ARBA00022989"/>
    </source>
</evidence>
<dbReference type="Pfam" id="PF02687">
    <property type="entry name" value="FtsX"/>
    <property type="match status" value="2"/>
</dbReference>
<feature type="transmembrane region" description="Helical" evidence="6">
    <location>
        <begin position="25"/>
        <end position="45"/>
    </location>
</feature>
<organism evidence="8 9">
    <name type="scientific">Salinisphaera aquimarina</name>
    <dbReference type="NCBI Taxonomy" id="2094031"/>
    <lineage>
        <taxon>Bacteria</taxon>
        <taxon>Pseudomonadati</taxon>
        <taxon>Pseudomonadota</taxon>
        <taxon>Gammaproteobacteria</taxon>
        <taxon>Salinisphaerales</taxon>
        <taxon>Salinisphaeraceae</taxon>
        <taxon>Salinisphaera</taxon>
    </lineage>
</organism>
<comment type="caution">
    <text evidence="8">The sequence shown here is derived from an EMBL/GenBank/DDBJ whole genome shotgun (WGS) entry which is preliminary data.</text>
</comment>
<evidence type="ECO:0000313" key="9">
    <source>
        <dbReference type="Proteomes" id="UP001595462"/>
    </source>
</evidence>
<keyword evidence="2" id="KW-1003">Cell membrane</keyword>
<evidence type="ECO:0000256" key="5">
    <source>
        <dbReference type="ARBA" id="ARBA00023136"/>
    </source>
</evidence>
<keyword evidence="4 6" id="KW-1133">Transmembrane helix</keyword>
<proteinExistence type="predicted"/>
<feature type="transmembrane region" description="Helical" evidence="6">
    <location>
        <begin position="480"/>
        <end position="499"/>
    </location>
</feature>
<evidence type="ECO:0000256" key="3">
    <source>
        <dbReference type="ARBA" id="ARBA00022692"/>
    </source>
</evidence>
<feature type="transmembrane region" description="Helical" evidence="6">
    <location>
        <begin position="804"/>
        <end position="825"/>
    </location>
</feature>
<feature type="transmembrane region" description="Helical" evidence="6">
    <location>
        <begin position="263"/>
        <end position="283"/>
    </location>
</feature>
<feature type="domain" description="ABC3 transporter permease C-terminal" evidence="7">
    <location>
        <begin position="720"/>
        <end position="832"/>
    </location>
</feature>
<keyword evidence="3 6" id="KW-0812">Transmembrane</keyword>
<feature type="transmembrane region" description="Helical" evidence="6">
    <location>
        <begin position="401"/>
        <end position="418"/>
    </location>
</feature>
<name>A0ABV7EKM3_9GAMM</name>
<dbReference type="PANTHER" id="PTHR30287:SF1">
    <property type="entry name" value="INNER MEMBRANE PROTEIN"/>
    <property type="match status" value="1"/>
</dbReference>
<gene>
    <name evidence="8" type="ORF">ACFOSU_05020</name>
</gene>
<feature type="domain" description="ABC3 transporter permease C-terminal" evidence="7">
    <location>
        <begin position="268"/>
        <end position="385"/>
    </location>
</feature>
<feature type="transmembrane region" description="Helical" evidence="6">
    <location>
        <begin position="424"/>
        <end position="447"/>
    </location>
</feature>
<feature type="transmembrane region" description="Helical" evidence="6">
    <location>
        <begin position="320"/>
        <end position="346"/>
    </location>
</feature>
<dbReference type="InterPro" id="IPR003838">
    <property type="entry name" value="ABC3_permease_C"/>
</dbReference>
<comment type="subcellular location">
    <subcellularLocation>
        <location evidence="1">Cell membrane</location>
        <topology evidence="1">Multi-pass membrane protein</topology>
    </subcellularLocation>
</comment>
<keyword evidence="5 6" id="KW-0472">Membrane</keyword>
<dbReference type="InterPro" id="IPR038766">
    <property type="entry name" value="Membrane_comp_ABC_pdt"/>
</dbReference>
<evidence type="ECO:0000256" key="6">
    <source>
        <dbReference type="SAM" id="Phobius"/>
    </source>
</evidence>
<accession>A0ABV7EKM3</accession>
<protein>
    <submittedName>
        <fullName evidence="8">ABC transporter permease</fullName>
    </submittedName>
</protein>
<reference evidence="9" key="1">
    <citation type="journal article" date="2019" name="Int. J. Syst. Evol. Microbiol.">
        <title>The Global Catalogue of Microorganisms (GCM) 10K type strain sequencing project: providing services to taxonomists for standard genome sequencing and annotation.</title>
        <authorList>
            <consortium name="The Broad Institute Genomics Platform"/>
            <consortium name="The Broad Institute Genome Sequencing Center for Infectious Disease"/>
            <person name="Wu L."/>
            <person name="Ma J."/>
        </authorList>
    </citation>
    <scope>NUCLEOTIDE SEQUENCE [LARGE SCALE GENOMIC DNA]</scope>
    <source>
        <strain evidence="9">KCTC 52640</strain>
    </source>
</reference>
<evidence type="ECO:0000259" key="7">
    <source>
        <dbReference type="Pfam" id="PF02687"/>
    </source>
</evidence>
<keyword evidence="9" id="KW-1185">Reference proteome</keyword>
<dbReference type="EMBL" id="JBHRSS010000003">
    <property type="protein sequence ID" value="MFC3103249.1"/>
    <property type="molecule type" value="Genomic_DNA"/>
</dbReference>
<evidence type="ECO:0000256" key="2">
    <source>
        <dbReference type="ARBA" id="ARBA00022475"/>
    </source>
</evidence>
<sequence length="841" mass="89089">MSNNAGQPSALRLAWRHGARARGDGAWWILLVALIVAVAAVAAVNQMTDRVRSGMTRQGAATLAADLKLDLRAPLSDARAARIDATGARRAATTIFPSVIAGDDKITLVSVKAVGPGYPLRGEVTLRRGRPGTPDVTVTRAPARGSVWVEQRVLDEQKLSVGDTLELGDARLRIAAALVLEPDRGPGFASIAPRVMMAAADVAATGLFGPGSRARYAELLAGPPAVIDTLRDTLTPKLTAGEQLRTPTESNRALSRALERADVFLDLAALVAVVLAGVAIALTARQHAAARLDEIALLKTLGAARGLIARILAWQLAIVGVIGIGLGVAIGSVAQIGIAVLIARAFEIELPAASLSSLWAAPVTGALLLGGFAWPALSTARRAPPTRVLARALADDNRRPGLIYAAAILSTVVLAAIATRDLVLTLWVVGAAAAGTLVLGVAALGLLRLIEIMRRRVGDRVSPGLRLGLAALSRRRGASVLQVVAFGIGLIMLFMLVIVRGDLLSGWQADIAADAPNRFLINITPEQQPRVAAYLHEHGIDAAFYPLVRGRLTAVNGQAIDEDDDSKDSAGELARRELNLSWIDTLKPDNRITAGQWFKPADRGAKKLSIDESVAKRLDASIGDTLTFDIAGESITSSVASIRSIDWSSLQANFYVLFAPATLADFPATYITSFYLPDDAHAVLAGLVREFSNISVIDIAAILEQLTTLIDRVSLAVELVFGFTLAAGLVVLLAAMQSSRGERRREAVLLRALGARSRWLRQATFVECLLIGLCASILAALVAQIAAVILATQVLDLDYAWRPHLWLIAIVTATLVITLSGMLSLRDILRQPAWASLRASD</sequence>
<evidence type="ECO:0000313" key="8">
    <source>
        <dbReference type="EMBL" id="MFC3103249.1"/>
    </source>
</evidence>
<feature type="transmembrane region" description="Helical" evidence="6">
    <location>
        <begin position="715"/>
        <end position="735"/>
    </location>
</feature>
<dbReference type="RefSeq" id="WP_380687099.1">
    <property type="nucleotide sequence ID" value="NZ_JBHRSS010000003.1"/>
</dbReference>
<dbReference type="Proteomes" id="UP001595462">
    <property type="component" value="Unassembled WGS sequence"/>
</dbReference>
<feature type="transmembrane region" description="Helical" evidence="6">
    <location>
        <begin position="768"/>
        <end position="792"/>
    </location>
</feature>
<feature type="transmembrane region" description="Helical" evidence="6">
    <location>
        <begin position="358"/>
        <end position="380"/>
    </location>
</feature>
<feature type="transmembrane region" description="Helical" evidence="6">
    <location>
        <begin position="295"/>
        <end position="313"/>
    </location>
</feature>
<evidence type="ECO:0000256" key="1">
    <source>
        <dbReference type="ARBA" id="ARBA00004651"/>
    </source>
</evidence>